<dbReference type="InterPro" id="IPR008928">
    <property type="entry name" value="6-hairpin_glycosidase_sf"/>
</dbReference>
<dbReference type="PANTHER" id="PTHR36845">
    <property type="entry name" value="HYDROLASE, PUTATIVE (AFU_ORTHOLOGUE AFUA_7G05090)-RELATED"/>
    <property type="match status" value="1"/>
</dbReference>
<evidence type="ECO:0000313" key="5">
    <source>
        <dbReference type="EMBL" id="TVY07282.1"/>
    </source>
</evidence>
<evidence type="ECO:0000313" key="6">
    <source>
        <dbReference type="Proteomes" id="UP000317036"/>
    </source>
</evidence>
<dbReference type="SUPFAM" id="SSF48208">
    <property type="entry name" value="Six-hairpin glycosidases"/>
    <property type="match status" value="1"/>
</dbReference>
<dbReference type="GO" id="GO:0000272">
    <property type="term" value="P:polysaccharide catabolic process"/>
    <property type="evidence" value="ECO:0007669"/>
    <property type="project" value="TreeGrafter"/>
</dbReference>
<dbReference type="InterPro" id="IPR010905">
    <property type="entry name" value="Glyco_hydro_88"/>
</dbReference>
<evidence type="ECO:0000256" key="2">
    <source>
        <dbReference type="ARBA" id="ARBA00038358"/>
    </source>
</evidence>
<feature type="binding site" evidence="4">
    <location>
        <position position="96"/>
    </location>
    <ligand>
        <name>substrate</name>
    </ligand>
</feature>
<feature type="active site" description="Proton donor" evidence="3">
    <location>
        <position position="153"/>
    </location>
</feature>
<dbReference type="InterPro" id="IPR012341">
    <property type="entry name" value="6hp_glycosidase-like_sf"/>
</dbReference>
<dbReference type="AlphaFoldDB" id="A0A559K570"/>
<dbReference type="PANTHER" id="PTHR36845:SF1">
    <property type="entry name" value="HYDROLASE, PUTATIVE (AFU_ORTHOLOGUE AFUA_7G05090)-RELATED"/>
    <property type="match status" value="1"/>
</dbReference>
<keyword evidence="6" id="KW-1185">Reference proteome</keyword>
<evidence type="ECO:0000256" key="1">
    <source>
        <dbReference type="ARBA" id="ARBA00022801"/>
    </source>
</evidence>
<keyword evidence="1 5" id="KW-0378">Hydrolase</keyword>
<evidence type="ECO:0000256" key="4">
    <source>
        <dbReference type="PIRSR" id="PIRSR610905-2"/>
    </source>
</evidence>
<proteinExistence type="inferred from homology"/>
<dbReference type="RefSeq" id="WP_144852195.1">
    <property type="nucleotide sequence ID" value="NZ_VNJI01000040.1"/>
</dbReference>
<feature type="binding site" evidence="4">
    <location>
        <position position="225"/>
    </location>
    <ligand>
        <name>substrate</name>
    </ligand>
</feature>
<protein>
    <submittedName>
        <fullName evidence="5">Glycosyl hydrolase</fullName>
    </submittedName>
</protein>
<dbReference type="Proteomes" id="UP000317036">
    <property type="component" value="Unassembled WGS sequence"/>
</dbReference>
<dbReference type="Gene3D" id="1.50.10.10">
    <property type="match status" value="1"/>
</dbReference>
<comment type="similarity">
    <text evidence="2">Belongs to the glycosyl hydrolase 88 family.</text>
</comment>
<reference evidence="5 6" key="1">
    <citation type="submission" date="2019-07" db="EMBL/GenBank/DDBJ databases">
        <authorList>
            <person name="Kim J."/>
        </authorList>
    </citation>
    <scope>NUCLEOTIDE SEQUENCE [LARGE SCALE GENOMIC DNA]</scope>
    <source>
        <strain evidence="5 6">JC52</strain>
    </source>
</reference>
<comment type="caution">
    <text evidence="5">The sequence shown here is derived from an EMBL/GenBank/DDBJ whole genome shotgun (WGS) entry which is preliminary data.</text>
</comment>
<accession>A0A559K570</accession>
<dbReference type="InterPro" id="IPR052369">
    <property type="entry name" value="UG_Glycosaminoglycan_Hydrolase"/>
</dbReference>
<sequence>MNQAYIDNVMERLQAKVDRMIEQIGSKCPHVAKEDGKYDDTPSHAWTSAFWPGLLWIMHDVTGKKQYRDAAWDWDADIEQWFAKALVGPGQGLHHDVGFQFLPTAVIKHTLTGDEDGLRRGLEAANFLTGRFNLAGGFIRAWNMDRIGWAIVDCMMNLSLLFWASDVSKDPRFKQIAIAHANTALEHFVRPDGSTNHIVVFDPETGKVVEALGGQGFAPQSAWSRGASWAIYGFANTYRYTGDIRYLEAAKRVAHFFLASLPDDHVPHWDFRADHLESEPRDSSAGAIAASGLLEIMNHVPEAEARFYLDSAKKILHSLTENYATWDQPEHEAILLHGTGNKPAGMNIDVSLIYGDYYYVEAFAKLSGWKHRIF</sequence>
<dbReference type="OrthoDB" id="428577at2"/>
<dbReference type="EMBL" id="VNJI01000040">
    <property type="protein sequence ID" value="TVY07282.1"/>
    <property type="molecule type" value="Genomic_DNA"/>
</dbReference>
<name>A0A559K570_9BACL</name>
<evidence type="ECO:0000256" key="3">
    <source>
        <dbReference type="PIRSR" id="PIRSR610905-1"/>
    </source>
</evidence>
<feature type="binding site" evidence="4">
    <location>
        <position position="229"/>
    </location>
    <ligand>
        <name>substrate</name>
    </ligand>
</feature>
<gene>
    <name evidence="5" type="ORF">FPZ49_24965</name>
</gene>
<dbReference type="GO" id="GO:0052757">
    <property type="term" value="F:chondroitin hydrolase activity"/>
    <property type="evidence" value="ECO:0007669"/>
    <property type="project" value="TreeGrafter"/>
</dbReference>
<organism evidence="5 6">
    <name type="scientific">Paenibacillus cremeus</name>
    <dbReference type="NCBI Taxonomy" id="2163881"/>
    <lineage>
        <taxon>Bacteria</taxon>
        <taxon>Bacillati</taxon>
        <taxon>Bacillota</taxon>
        <taxon>Bacilli</taxon>
        <taxon>Bacillales</taxon>
        <taxon>Paenibacillaceae</taxon>
        <taxon>Paenibacillus</taxon>
    </lineage>
</organism>
<feature type="binding site" evidence="4">
    <location>
        <position position="153"/>
    </location>
    <ligand>
        <name>substrate</name>
    </ligand>
</feature>
<feature type="active site" description="Nucleophile" evidence="3">
    <location>
        <position position="96"/>
    </location>
</feature>
<dbReference type="Pfam" id="PF07470">
    <property type="entry name" value="Glyco_hydro_88"/>
    <property type="match status" value="1"/>
</dbReference>